<sequence length="145" mass="17079">MKCPVDGAELRMAERQGVEIDYCPQCRGVWLDRGELDKIIEKATPAVELADPDPYREALASGLRRTSEDMPDDPRLLRDRDPDPRRDWEEAEREPQYDDDGRGKARGKKHRYEKRDSDDKRAGYKKSYRKKKRTSFLKELFDVFD</sequence>
<dbReference type="Pfam" id="PF13453">
    <property type="entry name" value="Zn_ribbon_TFIIB"/>
    <property type="match status" value="1"/>
</dbReference>
<reference evidence="3" key="1">
    <citation type="submission" date="2021-08" db="EMBL/GenBank/DDBJ databases">
        <authorList>
            <person name="Nwanade C."/>
            <person name="Wang M."/>
            <person name="Masoudi A."/>
            <person name="Yu Z."/>
            <person name="Liu J."/>
        </authorList>
    </citation>
    <scope>NUCLEOTIDE SEQUENCE</scope>
    <source>
        <strain evidence="3">S056</strain>
    </source>
</reference>
<gene>
    <name evidence="3" type="ORF">K3X48_03100</name>
</gene>
<accession>A0A9Q9HD52</accession>
<feature type="domain" description="Transcription factor zinc-finger" evidence="2">
    <location>
        <begin position="2"/>
        <end position="42"/>
    </location>
</feature>
<dbReference type="Proteomes" id="UP001057991">
    <property type="component" value="Chromosome"/>
</dbReference>
<evidence type="ECO:0000259" key="2">
    <source>
        <dbReference type="Pfam" id="PF13453"/>
    </source>
</evidence>
<feature type="compositionally biased region" description="Basic and acidic residues" evidence="1">
    <location>
        <begin position="113"/>
        <end position="122"/>
    </location>
</feature>
<evidence type="ECO:0000313" key="4">
    <source>
        <dbReference type="Proteomes" id="UP001057991"/>
    </source>
</evidence>
<evidence type="ECO:0000313" key="3">
    <source>
        <dbReference type="EMBL" id="UWP95999.1"/>
    </source>
</evidence>
<dbReference type="EMBL" id="CP080776">
    <property type="protein sequence ID" value="UWP95999.1"/>
    <property type="molecule type" value="Genomic_DNA"/>
</dbReference>
<organism evidence="3 4">
    <name type="scientific">Aliiroseovarius crassostreae</name>
    <dbReference type="NCBI Taxonomy" id="154981"/>
    <lineage>
        <taxon>Bacteria</taxon>
        <taxon>Pseudomonadati</taxon>
        <taxon>Pseudomonadota</taxon>
        <taxon>Alphaproteobacteria</taxon>
        <taxon>Rhodobacterales</taxon>
        <taxon>Paracoccaceae</taxon>
        <taxon>Aliiroseovarius</taxon>
    </lineage>
</organism>
<feature type="compositionally biased region" description="Basic and acidic residues" evidence="1">
    <location>
        <begin position="65"/>
        <end position="103"/>
    </location>
</feature>
<dbReference type="AlphaFoldDB" id="A0A9Q9HD52"/>
<dbReference type="RefSeq" id="WP_375543164.1">
    <property type="nucleotide sequence ID" value="NZ_CP080774.1"/>
</dbReference>
<name>A0A9Q9HD52_9RHOB</name>
<dbReference type="InterPro" id="IPR027392">
    <property type="entry name" value="TF_Znf"/>
</dbReference>
<evidence type="ECO:0000256" key="1">
    <source>
        <dbReference type="SAM" id="MobiDB-lite"/>
    </source>
</evidence>
<protein>
    <submittedName>
        <fullName evidence="3">Zf-TFIIB domain-containing protein</fullName>
    </submittedName>
</protein>
<proteinExistence type="predicted"/>
<feature type="region of interest" description="Disordered" evidence="1">
    <location>
        <begin position="59"/>
        <end position="129"/>
    </location>
</feature>